<evidence type="ECO:0000313" key="2">
    <source>
        <dbReference type="Proteomes" id="UP000026962"/>
    </source>
</evidence>
<dbReference type="Proteomes" id="UP000026962">
    <property type="component" value="Chromosome 6"/>
</dbReference>
<reference evidence="1" key="2">
    <citation type="submission" date="2018-05" db="EMBL/GenBank/DDBJ databases">
        <title>OpunRS2 (Oryza punctata Reference Sequence Version 2).</title>
        <authorList>
            <person name="Zhang J."/>
            <person name="Kudrna D."/>
            <person name="Lee S."/>
            <person name="Talag J."/>
            <person name="Welchert J."/>
            <person name="Wing R.A."/>
        </authorList>
    </citation>
    <scope>NUCLEOTIDE SEQUENCE [LARGE SCALE GENOMIC DNA]</scope>
</reference>
<dbReference type="Gramene" id="OPUNC06G06790.1">
    <property type="protein sequence ID" value="OPUNC06G06790.1"/>
    <property type="gene ID" value="OPUNC06G06790"/>
</dbReference>
<keyword evidence="2" id="KW-1185">Reference proteome</keyword>
<protein>
    <submittedName>
        <fullName evidence="1">Uncharacterized protein</fullName>
    </submittedName>
</protein>
<dbReference type="AlphaFoldDB" id="A0A0E0L993"/>
<accession>A0A0E0L993</accession>
<sequence>MTVRMELTLVVRSTVMAHSSICVWKPAGVAINGGGSEDHCSAWLLPCSLSYMVASSTMPFSTAVVSATA</sequence>
<organism evidence="1">
    <name type="scientific">Oryza punctata</name>
    <name type="common">Red rice</name>
    <dbReference type="NCBI Taxonomy" id="4537"/>
    <lineage>
        <taxon>Eukaryota</taxon>
        <taxon>Viridiplantae</taxon>
        <taxon>Streptophyta</taxon>
        <taxon>Embryophyta</taxon>
        <taxon>Tracheophyta</taxon>
        <taxon>Spermatophyta</taxon>
        <taxon>Magnoliopsida</taxon>
        <taxon>Liliopsida</taxon>
        <taxon>Poales</taxon>
        <taxon>Poaceae</taxon>
        <taxon>BOP clade</taxon>
        <taxon>Oryzoideae</taxon>
        <taxon>Oryzeae</taxon>
        <taxon>Oryzinae</taxon>
        <taxon>Oryza</taxon>
    </lineage>
</organism>
<name>A0A0E0L993_ORYPU</name>
<proteinExistence type="predicted"/>
<dbReference type="EnsemblPlants" id="OPUNC06G06790.1">
    <property type="protein sequence ID" value="OPUNC06G06790.1"/>
    <property type="gene ID" value="OPUNC06G06790"/>
</dbReference>
<reference evidence="1" key="1">
    <citation type="submission" date="2015-04" db="UniProtKB">
        <authorList>
            <consortium name="EnsemblPlants"/>
        </authorList>
    </citation>
    <scope>IDENTIFICATION</scope>
</reference>
<dbReference type="HOGENOM" id="CLU_184775_0_0_1"/>
<evidence type="ECO:0000313" key="1">
    <source>
        <dbReference type="EnsemblPlants" id="OPUNC06G06790.1"/>
    </source>
</evidence>